<dbReference type="SUPFAM" id="SSF53448">
    <property type="entry name" value="Nucleotide-diphospho-sugar transferases"/>
    <property type="match status" value="1"/>
</dbReference>
<dbReference type="CDD" id="cd00761">
    <property type="entry name" value="Glyco_tranf_GTA_type"/>
    <property type="match status" value="1"/>
</dbReference>
<accession>A0ABV7MDV8</accession>
<gene>
    <name evidence="2" type="ORF">ACFONP_06945</name>
</gene>
<dbReference type="RefSeq" id="WP_189570746.1">
    <property type="nucleotide sequence ID" value="NZ_BMXU01000001.1"/>
</dbReference>
<protein>
    <submittedName>
        <fullName evidence="2">Glycosyltransferase family 2 protein</fullName>
        <ecNumber evidence="2">2.4.-.-</ecNumber>
    </submittedName>
</protein>
<dbReference type="Gene3D" id="3.90.550.10">
    <property type="entry name" value="Spore Coat Polysaccharide Biosynthesis Protein SpsA, Chain A"/>
    <property type="match status" value="1"/>
</dbReference>
<name>A0ABV7MDV8_9PROT</name>
<dbReference type="Proteomes" id="UP001595607">
    <property type="component" value="Unassembled WGS sequence"/>
</dbReference>
<dbReference type="PANTHER" id="PTHR43685:SF3">
    <property type="entry name" value="SLR2126 PROTEIN"/>
    <property type="match status" value="1"/>
</dbReference>
<evidence type="ECO:0000259" key="1">
    <source>
        <dbReference type="Pfam" id="PF00535"/>
    </source>
</evidence>
<dbReference type="InterPro" id="IPR029044">
    <property type="entry name" value="Nucleotide-diphossugar_trans"/>
</dbReference>
<dbReference type="PANTHER" id="PTHR43685">
    <property type="entry name" value="GLYCOSYLTRANSFERASE"/>
    <property type="match status" value="1"/>
</dbReference>
<evidence type="ECO:0000313" key="3">
    <source>
        <dbReference type="Proteomes" id="UP001595607"/>
    </source>
</evidence>
<keyword evidence="2" id="KW-0328">Glycosyltransferase</keyword>
<dbReference type="Pfam" id="PF00535">
    <property type="entry name" value="Glycos_transf_2"/>
    <property type="match status" value="1"/>
</dbReference>
<dbReference type="EMBL" id="JBHRVA010000002">
    <property type="protein sequence ID" value="MFC3302466.1"/>
    <property type="molecule type" value="Genomic_DNA"/>
</dbReference>
<organism evidence="2 3">
    <name type="scientific">Parvularcula lutaonensis</name>
    <dbReference type="NCBI Taxonomy" id="491923"/>
    <lineage>
        <taxon>Bacteria</taxon>
        <taxon>Pseudomonadati</taxon>
        <taxon>Pseudomonadota</taxon>
        <taxon>Alphaproteobacteria</taxon>
        <taxon>Parvularculales</taxon>
        <taxon>Parvularculaceae</taxon>
        <taxon>Parvularcula</taxon>
    </lineage>
</organism>
<dbReference type="EC" id="2.4.-.-" evidence="2"/>
<sequence>MTPDFSIVIPTYNRPGEIRGCIDALTSLRGPSFEVIVVDDGSDEPVASVLDRSQADIDVRVIRQANKGPGAARNRGAREARGRFLAFTDDDCRPVEGWLEAFADSLAEHPDRLAGGLVVNALTGNPFAAASQDIIAYGFLEDTTELTFFTSNNFACHREAFLALGGFDEALRISSEDRDFCIRWRAAGKQTVRADDALVHHRHELDLRGFWEQHTNYGRGARQMSDKLKVTGDAPPLHVRGPDYYADLISFPFRAGGKHRFARSMLIVLSHIAMARGFYWSAG</sequence>
<reference evidence="3" key="1">
    <citation type="journal article" date="2019" name="Int. J. Syst. Evol. Microbiol.">
        <title>The Global Catalogue of Microorganisms (GCM) 10K type strain sequencing project: providing services to taxonomists for standard genome sequencing and annotation.</title>
        <authorList>
            <consortium name="The Broad Institute Genomics Platform"/>
            <consortium name="The Broad Institute Genome Sequencing Center for Infectious Disease"/>
            <person name="Wu L."/>
            <person name="Ma J."/>
        </authorList>
    </citation>
    <scope>NUCLEOTIDE SEQUENCE [LARGE SCALE GENOMIC DNA]</scope>
    <source>
        <strain evidence="3">KCTC 22245</strain>
    </source>
</reference>
<dbReference type="InterPro" id="IPR001173">
    <property type="entry name" value="Glyco_trans_2-like"/>
</dbReference>
<keyword evidence="2" id="KW-0808">Transferase</keyword>
<feature type="domain" description="Glycosyltransferase 2-like" evidence="1">
    <location>
        <begin position="6"/>
        <end position="161"/>
    </location>
</feature>
<comment type="caution">
    <text evidence="2">The sequence shown here is derived from an EMBL/GenBank/DDBJ whole genome shotgun (WGS) entry which is preliminary data.</text>
</comment>
<proteinExistence type="predicted"/>
<keyword evidence="3" id="KW-1185">Reference proteome</keyword>
<dbReference type="InterPro" id="IPR050834">
    <property type="entry name" value="Glycosyltransf_2"/>
</dbReference>
<evidence type="ECO:0000313" key="2">
    <source>
        <dbReference type="EMBL" id="MFC3302466.1"/>
    </source>
</evidence>
<dbReference type="GO" id="GO:0016757">
    <property type="term" value="F:glycosyltransferase activity"/>
    <property type="evidence" value="ECO:0007669"/>
    <property type="project" value="UniProtKB-KW"/>
</dbReference>